<evidence type="ECO:0000256" key="4">
    <source>
        <dbReference type="ARBA" id="ARBA00012702"/>
    </source>
</evidence>
<keyword evidence="16" id="KW-1185">Reference proteome</keyword>
<feature type="region of interest" description="Disordered" evidence="14">
    <location>
        <begin position="1"/>
        <end position="33"/>
    </location>
</feature>
<evidence type="ECO:0000256" key="3">
    <source>
        <dbReference type="ARBA" id="ARBA00012700"/>
    </source>
</evidence>
<keyword evidence="6 15" id="KW-0808">Transferase</keyword>
<dbReference type="Gene3D" id="1.25.40.120">
    <property type="entry name" value="Protein prenylyltransferase"/>
    <property type="match status" value="1"/>
</dbReference>
<dbReference type="InParanoid" id="A0A136J7Z8"/>
<dbReference type="Pfam" id="PF01239">
    <property type="entry name" value="PPTA"/>
    <property type="match status" value="4"/>
</dbReference>
<reference evidence="16" key="1">
    <citation type="submission" date="2016-02" db="EMBL/GenBank/DDBJ databases">
        <title>Draft genome sequence of Microdochium bolleyi, a fungal endophyte of beachgrass.</title>
        <authorList>
            <consortium name="DOE Joint Genome Institute"/>
            <person name="David A.S."/>
            <person name="May G."/>
            <person name="Haridas S."/>
            <person name="Lim J."/>
            <person name="Wang M."/>
            <person name="Labutti K."/>
            <person name="Lipzen A."/>
            <person name="Barry K."/>
            <person name="Grigoriev I.V."/>
        </authorList>
    </citation>
    <scope>NUCLEOTIDE SEQUENCE [LARGE SCALE GENOMIC DNA]</scope>
    <source>
        <strain evidence="16">J235TASD1</strain>
    </source>
</reference>
<dbReference type="EMBL" id="KQ964248">
    <property type="protein sequence ID" value="KXJ93300.1"/>
    <property type="molecule type" value="Genomic_DNA"/>
</dbReference>
<dbReference type="EC" id="2.5.1.58" evidence="4"/>
<evidence type="ECO:0000256" key="7">
    <source>
        <dbReference type="ARBA" id="ARBA00022737"/>
    </source>
</evidence>
<evidence type="ECO:0000256" key="14">
    <source>
        <dbReference type="SAM" id="MobiDB-lite"/>
    </source>
</evidence>
<keyword evidence="7" id="KW-0677">Repeat</keyword>
<comment type="similarity">
    <text evidence="2">Belongs to the protein prenyltransferase subunit alpha family.</text>
</comment>
<evidence type="ECO:0000256" key="13">
    <source>
        <dbReference type="ARBA" id="ARBA00043219"/>
    </source>
</evidence>
<dbReference type="GO" id="GO:0005965">
    <property type="term" value="C:protein farnesyltransferase complex"/>
    <property type="evidence" value="ECO:0007669"/>
    <property type="project" value="TreeGrafter"/>
</dbReference>
<dbReference type="InterPro" id="IPR002088">
    <property type="entry name" value="Prenyl_trans_a"/>
</dbReference>
<sequence>MPPKSKGASKANKETDPSSKQPTELPPPRTLNELSALRYARTNPYGKLRDEVGAEGLTDSQRHAVNNCQYLTHPDRAKGLSNKATKELWKQLGEANVPLRSLPKPRHQHWGRHRPGWDVGEHTYDEYRSRTVKQLRLSRLARESERFRDDWWEVLQDRKGRSTRSSTVAQATEITDEQLEQERQRRQEMAALKRDLHGERTNPYALDPEWDDVAPIPQAEPEHALAAIAYPEDYAEAMAYLRAVMASKEHSPRCLELTEHIISMNPAHYTVWLYRFAIVEALNISIPEEMAWLNAVSLEHLKNYQIWHHRQQLLDHYYPAIATSAEDVAGLAASETAFLNKMLAQDTKNYHVWSYRQYLVRKLGMWGDTERQSIEGMIDDDVRNNSAWSHRFFLVFSDPGYTTPGSHATEHDPKIPSEIIDREVEYAKLKAGLAPQNQSPWNYLRGVLVKGGRPLGEAREFAEGFIKELGSEADNKERVRSSHALDLLADIYKEAGDKERADLCLRRLGDKWDRIRKGYWEYRRRAL</sequence>
<evidence type="ECO:0000313" key="16">
    <source>
        <dbReference type="Proteomes" id="UP000070501"/>
    </source>
</evidence>
<name>A0A136J7Z8_9PEZI</name>
<dbReference type="EC" id="2.5.1.59" evidence="3"/>
<comment type="cofactor">
    <cofactor evidence="1">
        <name>Mg(2+)</name>
        <dbReference type="ChEBI" id="CHEBI:18420"/>
    </cofactor>
</comment>
<dbReference type="PANTHER" id="PTHR11129">
    <property type="entry name" value="PROTEIN FARNESYLTRANSFERASE ALPHA SUBUNIT/RAB GERANYLGERANYL TRANSFERASE ALPHA SUBUNIT"/>
    <property type="match status" value="1"/>
</dbReference>
<dbReference type="Proteomes" id="UP000070501">
    <property type="component" value="Unassembled WGS sequence"/>
</dbReference>
<dbReference type="GO" id="GO:0005953">
    <property type="term" value="C:CAAX-protein geranylgeranyltransferase complex"/>
    <property type="evidence" value="ECO:0007669"/>
    <property type="project" value="TreeGrafter"/>
</dbReference>
<evidence type="ECO:0000256" key="11">
    <source>
        <dbReference type="ARBA" id="ARBA00042436"/>
    </source>
</evidence>
<evidence type="ECO:0000256" key="9">
    <source>
        <dbReference type="ARBA" id="ARBA00040965"/>
    </source>
</evidence>
<gene>
    <name evidence="15" type="ORF">Micbo1qcDRAFT_133609</name>
</gene>
<evidence type="ECO:0000256" key="1">
    <source>
        <dbReference type="ARBA" id="ARBA00001946"/>
    </source>
</evidence>
<dbReference type="GO" id="GO:0004660">
    <property type="term" value="F:protein farnesyltransferase activity"/>
    <property type="evidence" value="ECO:0007669"/>
    <property type="project" value="UniProtKB-EC"/>
</dbReference>
<protein>
    <recommendedName>
        <fullName evidence="9">Protein farnesyltransferase/geranylgeranyltransferase type-1 subunit alpha</fullName>
        <ecNumber evidence="4">2.5.1.58</ecNumber>
        <ecNumber evidence="3">2.5.1.59</ecNumber>
    </recommendedName>
    <alternativeName>
        <fullName evidence="12">CAAX farnesyltransferase subunit alpha</fullName>
    </alternativeName>
    <alternativeName>
        <fullName evidence="11">FTase-alpha</fullName>
    </alternativeName>
    <alternativeName>
        <fullName evidence="10">Ras proteins prenyltransferase subunit alpha</fullName>
    </alternativeName>
    <alternativeName>
        <fullName evidence="13">Type I protein geranyl-geranyltransferase subunit alpha</fullName>
    </alternativeName>
</protein>
<dbReference type="OrthoDB" id="272289at2759"/>
<dbReference type="STRING" id="196109.A0A136J7Z8"/>
<proteinExistence type="inferred from homology"/>
<dbReference type="GO" id="GO:0004662">
    <property type="term" value="F:CAAX-protein geranylgeranyltransferase activity"/>
    <property type="evidence" value="ECO:0007669"/>
    <property type="project" value="UniProtKB-EC"/>
</dbReference>
<evidence type="ECO:0000256" key="8">
    <source>
        <dbReference type="ARBA" id="ARBA00022842"/>
    </source>
</evidence>
<organism evidence="15 16">
    <name type="scientific">Microdochium bolleyi</name>
    <dbReference type="NCBI Taxonomy" id="196109"/>
    <lineage>
        <taxon>Eukaryota</taxon>
        <taxon>Fungi</taxon>
        <taxon>Dikarya</taxon>
        <taxon>Ascomycota</taxon>
        <taxon>Pezizomycotina</taxon>
        <taxon>Sordariomycetes</taxon>
        <taxon>Xylariomycetidae</taxon>
        <taxon>Xylariales</taxon>
        <taxon>Microdochiaceae</taxon>
        <taxon>Microdochium</taxon>
    </lineage>
</organism>
<dbReference type="SUPFAM" id="SSF48439">
    <property type="entry name" value="Protein prenylyltransferase"/>
    <property type="match status" value="1"/>
</dbReference>
<dbReference type="PROSITE" id="PS51147">
    <property type="entry name" value="PFTA"/>
    <property type="match status" value="5"/>
</dbReference>
<accession>A0A136J7Z8</accession>
<evidence type="ECO:0000256" key="2">
    <source>
        <dbReference type="ARBA" id="ARBA00006734"/>
    </source>
</evidence>
<evidence type="ECO:0000256" key="10">
    <source>
        <dbReference type="ARBA" id="ARBA00041392"/>
    </source>
</evidence>
<evidence type="ECO:0000256" key="12">
    <source>
        <dbReference type="ARBA" id="ARBA00043086"/>
    </source>
</evidence>
<dbReference type="AlphaFoldDB" id="A0A136J7Z8"/>
<dbReference type="FunCoup" id="A0A136J7Z8">
    <property type="interactions" value="173"/>
</dbReference>
<keyword evidence="5" id="KW-0637">Prenyltransferase</keyword>
<evidence type="ECO:0000256" key="6">
    <source>
        <dbReference type="ARBA" id="ARBA00022679"/>
    </source>
</evidence>
<evidence type="ECO:0000256" key="5">
    <source>
        <dbReference type="ARBA" id="ARBA00022602"/>
    </source>
</evidence>
<dbReference type="PANTHER" id="PTHR11129:SF1">
    <property type="entry name" value="PROTEIN FARNESYLTRANSFERASE_GERANYLGERANYLTRANSFERASE TYPE-1 SUBUNIT ALPHA"/>
    <property type="match status" value="1"/>
</dbReference>
<keyword evidence="8" id="KW-0460">Magnesium</keyword>
<evidence type="ECO:0000313" key="15">
    <source>
        <dbReference type="EMBL" id="KXJ93300.1"/>
    </source>
</evidence>